<organism evidence="5 6">
    <name type="scientific">Tritonibacter scottomollicae</name>
    <name type="common">Epibacterium scottomollicae</name>
    <dbReference type="NCBI Taxonomy" id="483013"/>
    <lineage>
        <taxon>Bacteria</taxon>
        <taxon>Pseudomonadati</taxon>
        <taxon>Pseudomonadota</taxon>
        <taxon>Alphaproteobacteria</taxon>
        <taxon>Rhodobacterales</taxon>
        <taxon>Paracoccaceae</taxon>
        <taxon>Tritonibacter</taxon>
    </lineage>
</organism>
<comment type="cofactor">
    <cofactor evidence="3">
        <name>Zn(2+)</name>
        <dbReference type="ChEBI" id="CHEBI:29105"/>
    </cofactor>
    <text evidence="3">Binds 1 divalent metal cation per subunit.</text>
</comment>
<reference evidence="5 6" key="1">
    <citation type="submission" date="2018-03" db="EMBL/GenBank/DDBJ databases">
        <title>Genomic Encyclopedia of Archaeal and Bacterial Type Strains, Phase II (KMG-II): from individual species to whole genera.</title>
        <authorList>
            <person name="Goeker M."/>
        </authorList>
    </citation>
    <scope>NUCLEOTIDE SEQUENCE [LARGE SCALE GENOMIC DNA]</scope>
    <source>
        <strain evidence="5 6">DSM 25328</strain>
    </source>
</reference>
<feature type="binding site" evidence="3">
    <location>
        <position position="96"/>
    </location>
    <ligand>
        <name>substrate</name>
    </ligand>
</feature>
<feature type="binding site" evidence="3">
    <location>
        <position position="143"/>
    </location>
    <ligand>
        <name>a divalent metal cation</name>
        <dbReference type="ChEBI" id="CHEBI:60240"/>
    </ligand>
</feature>
<protein>
    <submittedName>
        <fullName evidence="5">Sugar lactone lactonase YvrE</fullName>
    </submittedName>
</protein>
<proteinExistence type="inferred from homology"/>
<dbReference type="GO" id="GO:0019853">
    <property type="term" value="P:L-ascorbic acid biosynthetic process"/>
    <property type="evidence" value="ECO:0007669"/>
    <property type="project" value="TreeGrafter"/>
</dbReference>
<dbReference type="GO" id="GO:0005509">
    <property type="term" value="F:calcium ion binding"/>
    <property type="evidence" value="ECO:0007669"/>
    <property type="project" value="TreeGrafter"/>
</dbReference>
<dbReference type="PRINTS" id="PR01790">
    <property type="entry name" value="SMP30FAMILY"/>
</dbReference>
<evidence type="ECO:0000313" key="6">
    <source>
        <dbReference type="Proteomes" id="UP000237718"/>
    </source>
</evidence>
<evidence type="ECO:0000313" key="5">
    <source>
        <dbReference type="EMBL" id="PRZ46346.1"/>
    </source>
</evidence>
<feature type="binding site" evidence="3">
    <location>
        <position position="15"/>
    </location>
    <ligand>
        <name>a divalent metal cation</name>
        <dbReference type="ChEBI" id="CHEBI:60240"/>
    </ligand>
</feature>
<comment type="similarity">
    <text evidence="1">Belongs to the SMP-30/CGR1 family.</text>
</comment>
<sequence>MNASVFSNVACALGEGPLWHPERQQLFWFDILGKRMLSVEGDETRIWQFDECVSAAGWVDHDTLVIASQTGLWRFDLLSEERVLLCPLEAGNPTTRSNDGRADPWGGFWIGTMGFHAEKGAGAIYRYYRGELRQLVSDVTISNAICFAPDRSCAYYTDTNVGTILRQPLAVKSGWPEGKAEVYLDFSGKDFGADGAVVDADGNLWNAQWGAGRVACYSPEGALLASVSVPTPQSSCPAFGGADLSTLYITTAAEGLDRSPAGQTFAAPTSVVGQREHQVIL</sequence>
<dbReference type="Proteomes" id="UP000237718">
    <property type="component" value="Unassembled WGS sequence"/>
</dbReference>
<dbReference type="OrthoDB" id="2633250at2"/>
<feature type="binding site" evidence="3">
    <location>
        <position position="98"/>
    </location>
    <ligand>
        <name>substrate</name>
    </ligand>
</feature>
<dbReference type="InterPro" id="IPR005511">
    <property type="entry name" value="SMP-30"/>
</dbReference>
<dbReference type="EMBL" id="PVUF01000010">
    <property type="protein sequence ID" value="PRZ46346.1"/>
    <property type="molecule type" value="Genomic_DNA"/>
</dbReference>
<dbReference type="PANTHER" id="PTHR10907">
    <property type="entry name" value="REGUCALCIN"/>
    <property type="match status" value="1"/>
</dbReference>
<dbReference type="Pfam" id="PF08450">
    <property type="entry name" value="SGL"/>
    <property type="match status" value="1"/>
</dbReference>
<evidence type="ECO:0000256" key="3">
    <source>
        <dbReference type="PIRSR" id="PIRSR605511-2"/>
    </source>
</evidence>
<keyword evidence="3" id="KW-0479">Metal-binding</keyword>
<comment type="caution">
    <text evidence="5">The sequence shown here is derived from an EMBL/GenBank/DDBJ whole genome shotgun (WGS) entry which is preliminary data.</text>
</comment>
<name>A0A2T1ACN0_TRISK</name>
<dbReference type="Gene3D" id="2.120.10.30">
    <property type="entry name" value="TolB, C-terminal domain"/>
    <property type="match status" value="1"/>
</dbReference>
<evidence type="ECO:0000256" key="2">
    <source>
        <dbReference type="PIRSR" id="PIRSR605511-1"/>
    </source>
</evidence>
<evidence type="ECO:0000259" key="4">
    <source>
        <dbReference type="Pfam" id="PF08450"/>
    </source>
</evidence>
<dbReference type="GO" id="GO:0004341">
    <property type="term" value="F:gluconolactonase activity"/>
    <property type="evidence" value="ECO:0007669"/>
    <property type="project" value="TreeGrafter"/>
</dbReference>
<dbReference type="AlphaFoldDB" id="A0A2T1ACN0"/>
<keyword evidence="3" id="KW-0862">Zinc</keyword>
<gene>
    <name evidence="5" type="ORF">CLV89_11014</name>
</gene>
<dbReference type="SUPFAM" id="SSF63829">
    <property type="entry name" value="Calcium-dependent phosphotriesterase"/>
    <property type="match status" value="1"/>
</dbReference>
<dbReference type="InterPro" id="IPR013658">
    <property type="entry name" value="SGL"/>
</dbReference>
<accession>A0A2T1ACN0</accession>
<evidence type="ECO:0000256" key="1">
    <source>
        <dbReference type="ARBA" id="ARBA00008853"/>
    </source>
</evidence>
<dbReference type="InterPro" id="IPR011042">
    <property type="entry name" value="6-blade_b-propeller_TolB-like"/>
</dbReference>
<feature type="active site" description="Proton donor/acceptor" evidence="2">
    <location>
        <position position="194"/>
    </location>
</feature>
<dbReference type="RefSeq" id="WP_106164479.1">
    <property type="nucleotide sequence ID" value="NZ_PVUF01000010.1"/>
</dbReference>
<dbReference type="PANTHER" id="PTHR10907:SF47">
    <property type="entry name" value="REGUCALCIN"/>
    <property type="match status" value="1"/>
</dbReference>
<feature type="binding site" evidence="3">
    <location>
        <position position="194"/>
    </location>
    <ligand>
        <name>a divalent metal cation</name>
        <dbReference type="ChEBI" id="CHEBI:60240"/>
    </ligand>
</feature>
<feature type="domain" description="SMP-30/Gluconolactonase/LRE-like region" evidence="4">
    <location>
        <begin position="13"/>
        <end position="252"/>
    </location>
</feature>